<accession>A0AAV5MGU3</accession>
<feature type="region of interest" description="Disordered" evidence="1">
    <location>
        <begin position="109"/>
        <end position="157"/>
    </location>
</feature>
<evidence type="ECO:0000313" key="2">
    <source>
        <dbReference type="EMBL" id="GKV48389.1"/>
    </source>
</evidence>
<organism evidence="2 3">
    <name type="scientific">Rubroshorea leprosula</name>
    <dbReference type="NCBI Taxonomy" id="152421"/>
    <lineage>
        <taxon>Eukaryota</taxon>
        <taxon>Viridiplantae</taxon>
        <taxon>Streptophyta</taxon>
        <taxon>Embryophyta</taxon>
        <taxon>Tracheophyta</taxon>
        <taxon>Spermatophyta</taxon>
        <taxon>Magnoliopsida</taxon>
        <taxon>eudicotyledons</taxon>
        <taxon>Gunneridae</taxon>
        <taxon>Pentapetalae</taxon>
        <taxon>rosids</taxon>
        <taxon>malvids</taxon>
        <taxon>Malvales</taxon>
        <taxon>Dipterocarpaceae</taxon>
        <taxon>Rubroshorea</taxon>
    </lineage>
</organism>
<keyword evidence="3" id="KW-1185">Reference proteome</keyword>
<feature type="compositionally biased region" description="Basic and acidic residues" evidence="1">
    <location>
        <begin position="138"/>
        <end position="151"/>
    </location>
</feature>
<protein>
    <submittedName>
        <fullName evidence="2">Uncharacterized protein</fullName>
    </submittedName>
</protein>
<proteinExistence type="predicted"/>
<evidence type="ECO:0000256" key="1">
    <source>
        <dbReference type="SAM" id="MobiDB-lite"/>
    </source>
</evidence>
<feature type="compositionally biased region" description="Basic and acidic residues" evidence="1">
    <location>
        <begin position="115"/>
        <end position="124"/>
    </location>
</feature>
<sequence length="157" mass="17551">MTGFMRNPEMIWVRPPFPTIFPPFPPYPLPPHQLGHDWVHEEPRFALGSRQPRAEQTSVRRLEPRADLGSSRTQVCSALGSARTRICSGFGANPDLFWVVSGFLMNPIMPKKGTRGGEGRRETVTTKGKMAENGGSGKENKESTEENDGKKNRLRAF</sequence>
<name>A0AAV5MGU3_9ROSI</name>
<gene>
    <name evidence="2" type="ORF">SLEP1_g55213</name>
</gene>
<comment type="caution">
    <text evidence="2">The sequence shown here is derived from an EMBL/GenBank/DDBJ whole genome shotgun (WGS) entry which is preliminary data.</text>
</comment>
<dbReference type="EMBL" id="BPVZ01000255">
    <property type="protein sequence ID" value="GKV48389.1"/>
    <property type="molecule type" value="Genomic_DNA"/>
</dbReference>
<reference evidence="2 3" key="1">
    <citation type="journal article" date="2021" name="Commun. Biol.">
        <title>The genome of Shorea leprosula (Dipterocarpaceae) highlights the ecological relevance of drought in aseasonal tropical rainforests.</title>
        <authorList>
            <person name="Ng K.K.S."/>
            <person name="Kobayashi M.J."/>
            <person name="Fawcett J.A."/>
            <person name="Hatakeyama M."/>
            <person name="Paape T."/>
            <person name="Ng C.H."/>
            <person name="Ang C.C."/>
            <person name="Tnah L.H."/>
            <person name="Lee C.T."/>
            <person name="Nishiyama T."/>
            <person name="Sese J."/>
            <person name="O'Brien M.J."/>
            <person name="Copetti D."/>
            <person name="Mohd Noor M.I."/>
            <person name="Ong R.C."/>
            <person name="Putra M."/>
            <person name="Sireger I.Z."/>
            <person name="Indrioko S."/>
            <person name="Kosugi Y."/>
            <person name="Izuno A."/>
            <person name="Isagi Y."/>
            <person name="Lee S.L."/>
            <person name="Shimizu K.K."/>
        </authorList>
    </citation>
    <scope>NUCLEOTIDE SEQUENCE [LARGE SCALE GENOMIC DNA]</scope>
    <source>
        <strain evidence="2">214</strain>
    </source>
</reference>
<dbReference type="Proteomes" id="UP001054252">
    <property type="component" value="Unassembled WGS sequence"/>
</dbReference>
<dbReference type="AlphaFoldDB" id="A0AAV5MGU3"/>
<evidence type="ECO:0000313" key="3">
    <source>
        <dbReference type="Proteomes" id="UP001054252"/>
    </source>
</evidence>